<dbReference type="AlphaFoldDB" id="A0A3E1VLU6"/>
<gene>
    <name evidence="1" type="ORF">BG944_002641</name>
</gene>
<organism evidence="1 2">
    <name type="scientific">Escherichia coli</name>
    <dbReference type="NCBI Taxonomy" id="562"/>
    <lineage>
        <taxon>Bacteria</taxon>
        <taxon>Pseudomonadati</taxon>
        <taxon>Pseudomonadota</taxon>
        <taxon>Gammaproteobacteria</taxon>
        <taxon>Enterobacterales</taxon>
        <taxon>Enterobacteriaceae</taxon>
        <taxon>Escherichia</taxon>
    </lineage>
</organism>
<protein>
    <submittedName>
        <fullName evidence="1">Uncharacterized protein</fullName>
    </submittedName>
</protein>
<reference evidence="1 2" key="1">
    <citation type="submission" date="2020-02" db="EMBL/GenBank/DDBJ databases">
        <authorList>
            <consortium name="PulseNet: The National Subtyping Network for Foodborne Disease Surveillance"/>
            <person name="Tarr C.L."/>
            <person name="Trees E."/>
            <person name="Katz L.S."/>
            <person name="Carleton-Romer H.A."/>
            <person name="Stroika S."/>
            <person name="Kucerova Z."/>
            <person name="Roache K.F."/>
            <person name="Sabol A.L."/>
            <person name="Besser J."/>
            <person name="Gerner-Smidt P."/>
        </authorList>
    </citation>
    <scope>NUCLEOTIDE SEQUENCE [LARGE SCALE GENOMIC DNA]</scope>
    <source>
        <strain evidence="1 2">2014C-3796</strain>
    </source>
</reference>
<dbReference type="EMBL" id="AASXRC010000013">
    <property type="protein sequence ID" value="EFI0213470.1"/>
    <property type="molecule type" value="Genomic_DNA"/>
</dbReference>
<accession>A0A3E1VLU6</accession>
<evidence type="ECO:0000313" key="1">
    <source>
        <dbReference type="EMBL" id="EFI0213470.1"/>
    </source>
</evidence>
<evidence type="ECO:0000313" key="2">
    <source>
        <dbReference type="Proteomes" id="UP000521994"/>
    </source>
</evidence>
<name>A0A3E1VLU6_ECOLX</name>
<dbReference type="Proteomes" id="UP000521994">
    <property type="component" value="Unassembled WGS sequence"/>
</dbReference>
<sequence length="289" mass="31625">MTKTTSFQIFYDAEDNELAQHKIDAKTLSISIGSMADLISAADKRLNDGQQTVKLMVTNPAEAGSLGVSYTMMELVPHAVDVAKVIGLTGIAGAAIGAPALSLIRQLGSKKVISVTKRAGTEESVLELEGEEIVCHDSVAKLVTDPEVRDALVNVVRAPLDGKQGAVFKVLNDEGEEVVRLEGSETEEIKPLPRGTLLEKEESVEEVNVRFVQINFEGTKGWRIDYLGEEHAVTFEDQLFIHQVQNGIISFTKEDLFVVELKTIKTFTARNATTKYAITKVKRKRPAEA</sequence>
<proteinExistence type="predicted"/>
<dbReference type="RefSeq" id="WP_021570437.1">
    <property type="nucleotide sequence ID" value="NZ_BFKP01000156.1"/>
</dbReference>
<comment type="caution">
    <text evidence="1">The sequence shown here is derived from an EMBL/GenBank/DDBJ whole genome shotgun (WGS) entry which is preliminary data.</text>
</comment>